<proteinExistence type="predicted"/>
<evidence type="ECO:0000313" key="2">
    <source>
        <dbReference type="EMBL" id="KAF9513401.1"/>
    </source>
</evidence>
<dbReference type="AlphaFoldDB" id="A0A9P6AWT4"/>
<dbReference type="OrthoDB" id="10265785at2759"/>
<feature type="domain" description="Helicase C-terminal" evidence="1">
    <location>
        <begin position="111"/>
        <end position="150"/>
    </location>
</feature>
<dbReference type="Gene3D" id="3.40.50.300">
    <property type="entry name" value="P-loop containing nucleotide triphosphate hydrolases"/>
    <property type="match status" value="2"/>
</dbReference>
<evidence type="ECO:0000313" key="3">
    <source>
        <dbReference type="Proteomes" id="UP000886523"/>
    </source>
</evidence>
<dbReference type="InterPro" id="IPR027417">
    <property type="entry name" value="P-loop_NTPase"/>
</dbReference>
<keyword evidence="3" id="KW-1185">Reference proteome</keyword>
<reference evidence="2" key="1">
    <citation type="journal article" date="2020" name="Nat. Commun.">
        <title>Large-scale genome sequencing of mycorrhizal fungi provides insights into the early evolution of symbiotic traits.</title>
        <authorList>
            <person name="Miyauchi S."/>
            <person name="Kiss E."/>
            <person name="Kuo A."/>
            <person name="Drula E."/>
            <person name="Kohler A."/>
            <person name="Sanchez-Garcia M."/>
            <person name="Morin E."/>
            <person name="Andreopoulos B."/>
            <person name="Barry K.W."/>
            <person name="Bonito G."/>
            <person name="Buee M."/>
            <person name="Carver A."/>
            <person name="Chen C."/>
            <person name="Cichocki N."/>
            <person name="Clum A."/>
            <person name="Culley D."/>
            <person name="Crous P.W."/>
            <person name="Fauchery L."/>
            <person name="Girlanda M."/>
            <person name="Hayes R.D."/>
            <person name="Keri Z."/>
            <person name="LaButti K."/>
            <person name="Lipzen A."/>
            <person name="Lombard V."/>
            <person name="Magnuson J."/>
            <person name="Maillard F."/>
            <person name="Murat C."/>
            <person name="Nolan M."/>
            <person name="Ohm R.A."/>
            <person name="Pangilinan J."/>
            <person name="Pereira M.F."/>
            <person name="Perotto S."/>
            <person name="Peter M."/>
            <person name="Pfister S."/>
            <person name="Riley R."/>
            <person name="Sitrit Y."/>
            <person name="Stielow J.B."/>
            <person name="Szollosi G."/>
            <person name="Zifcakova L."/>
            <person name="Stursova M."/>
            <person name="Spatafora J.W."/>
            <person name="Tedersoo L."/>
            <person name="Vaario L.M."/>
            <person name="Yamada A."/>
            <person name="Yan M."/>
            <person name="Wang P."/>
            <person name="Xu J."/>
            <person name="Bruns T."/>
            <person name="Baldrian P."/>
            <person name="Vilgalys R."/>
            <person name="Dunand C."/>
            <person name="Henrissat B."/>
            <person name="Grigoriev I.V."/>
            <person name="Hibbett D."/>
            <person name="Nagy L.G."/>
            <person name="Martin F.M."/>
        </authorList>
    </citation>
    <scope>NUCLEOTIDE SEQUENCE</scope>
    <source>
        <strain evidence="2">UP504</strain>
    </source>
</reference>
<protein>
    <recommendedName>
        <fullName evidence="1">Helicase C-terminal domain-containing protein</fullName>
    </recommendedName>
</protein>
<sequence>MNVQCHACIGGTSIGEDIRKVDYGQYVVSGTPGPVVDMIGGCHLCTRNIEILLDEADDMYRYLPPATQVGGALYAPLPYFRMMCWILIKRDELTVEGIKRFFVLTPEFSRHGEMARKEHDAIMAEFRGGSSRVLIATEVSARGIEVEQLSLPRTFSYRHPISNWVVTIEDVRILRDIGMFYSAQIVCFPNTVHIIQKKR</sequence>
<dbReference type="PANTHER" id="PTHR47958">
    <property type="entry name" value="ATP-DEPENDENT RNA HELICASE DBP3"/>
    <property type="match status" value="1"/>
</dbReference>
<dbReference type="EMBL" id="MU128973">
    <property type="protein sequence ID" value="KAF9513401.1"/>
    <property type="molecule type" value="Genomic_DNA"/>
</dbReference>
<evidence type="ECO:0000259" key="1">
    <source>
        <dbReference type="Pfam" id="PF00271"/>
    </source>
</evidence>
<organism evidence="2 3">
    <name type="scientific">Hydnum rufescens UP504</name>
    <dbReference type="NCBI Taxonomy" id="1448309"/>
    <lineage>
        <taxon>Eukaryota</taxon>
        <taxon>Fungi</taxon>
        <taxon>Dikarya</taxon>
        <taxon>Basidiomycota</taxon>
        <taxon>Agaricomycotina</taxon>
        <taxon>Agaricomycetes</taxon>
        <taxon>Cantharellales</taxon>
        <taxon>Hydnaceae</taxon>
        <taxon>Hydnum</taxon>
    </lineage>
</organism>
<accession>A0A9P6AWT4</accession>
<dbReference type="Proteomes" id="UP000886523">
    <property type="component" value="Unassembled WGS sequence"/>
</dbReference>
<gene>
    <name evidence="2" type="ORF">BS47DRAFT_1376737</name>
</gene>
<dbReference type="InterPro" id="IPR001650">
    <property type="entry name" value="Helicase_C-like"/>
</dbReference>
<name>A0A9P6AWT4_9AGAM</name>
<dbReference type="Pfam" id="PF00271">
    <property type="entry name" value="Helicase_C"/>
    <property type="match status" value="1"/>
</dbReference>
<dbReference type="SUPFAM" id="SSF52540">
    <property type="entry name" value="P-loop containing nucleoside triphosphate hydrolases"/>
    <property type="match status" value="1"/>
</dbReference>
<comment type="caution">
    <text evidence="2">The sequence shown here is derived from an EMBL/GenBank/DDBJ whole genome shotgun (WGS) entry which is preliminary data.</text>
</comment>